<name>F0EZ64_9NEIS</name>
<dbReference type="Pfam" id="PF01026">
    <property type="entry name" value="TatD_DNase"/>
    <property type="match status" value="1"/>
</dbReference>
<feature type="binding site" evidence="4">
    <location>
        <position position="216"/>
    </location>
    <ligand>
        <name>a divalent metal cation</name>
        <dbReference type="ChEBI" id="CHEBI:60240"/>
        <label>1</label>
    </ligand>
</feature>
<dbReference type="GO" id="GO:0046872">
    <property type="term" value="F:metal ion binding"/>
    <property type="evidence" value="ECO:0007669"/>
    <property type="project" value="UniProtKB-KW"/>
</dbReference>
<dbReference type="Gene3D" id="3.20.20.140">
    <property type="entry name" value="Metal-dependent hydrolases"/>
    <property type="match status" value="1"/>
</dbReference>
<dbReference type="PIRSF" id="PIRSF005902">
    <property type="entry name" value="DNase_TatD"/>
    <property type="match status" value="1"/>
</dbReference>
<dbReference type="InterPro" id="IPR032466">
    <property type="entry name" value="Metal_Hydrolase"/>
</dbReference>
<dbReference type="HOGENOM" id="CLU_031506_4_2_4"/>
<dbReference type="Proteomes" id="UP000004088">
    <property type="component" value="Unassembled WGS sequence"/>
</dbReference>
<dbReference type="PROSITE" id="PS01090">
    <property type="entry name" value="TATD_2"/>
    <property type="match status" value="1"/>
</dbReference>
<dbReference type="SUPFAM" id="SSF51556">
    <property type="entry name" value="Metallo-dependent hydrolases"/>
    <property type="match status" value="1"/>
</dbReference>
<dbReference type="AlphaFoldDB" id="F0EZ64"/>
<dbReference type="STRING" id="888741.HMPREF9098_1148"/>
<dbReference type="GO" id="GO:0004536">
    <property type="term" value="F:DNA nuclease activity"/>
    <property type="evidence" value="ECO:0007669"/>
    <property type="project" value="InterPro"/>
</dbReference>
<evidence type="ECO:0000313" key="6">
    <source>
        <dbReference type="Proteomes" id="UP000004088"/>
    </source>
</evidence>
<dbReference type="FunFam" id="3.20.20.140:FF:000005">
    <property type="entry name" value="TatD family hydrolase"/>
    <property type="match status" value="1"/>
</dbReference>
<dbReference type="EMBL" id="AEWV01000018">
    <property type="protein sequence ID" value="EGC17433.1"/>
    <property type="molecule type" value="Genomic_DNA"/>
</dbReference>
<proteinExistence type="inferred from homology"/>
<dbReference type="NCBIfam" id="TIGR00010">
    <property type="entry name" value="YchF/TatD family DNA exonuclease"/>
    <property type="match status" value="1"/>
</dbReference>
<evidence type="ECO:0000256" key="4">
    <source>
        <dbReference type="PIRSR" id="PIRSR005902-1"/>
    </source>
</evidence>
<dbReference type="CDD" id="cd01310">
    <property type="entry name" value="TatD_DNAse"/>
    <property type="match status" value="1"/>
</dbReference>
<accession>F0EZ64</accession>
<feature type="binding site" evidence="4">
    <location>
        <position position="166"/>
    </location>
    <ligand>
        <name>a divalent metal cation</name>
        <dbReference type="ChEBI" id="CHEBI:60240"/>
        <label>2</label>
    </ligand>
</feature>
<evidence type="ECO:0000256" key="3">
    <source>
        <dbReference type="ARBA" id="ARBA00022801"/>
    </source>
</evidence>
<feature type="binding site" evidence="4">
    <location>
        <position position="143"/>
    </location>
    <ligand>
        <name>a divalent metal cation</name>
        <dbReference type="ChEBI" id="CHEBI:60240"/>
        <label>2</label>
    </ligand>
</feature>
<evidence type="ECO:0000313" key="5">
    <source>
        <dbReference type="EMBL" id="EGC17433.1"/>
    </source>
</evidence>
<gene>
    <name evidence="5" type="ORF">HMPREF9098_1148</name>
</gene>
<comment type="similarity">
    <text evidence="1">Belongs to the metallo-dependent hydrolases superfamily. TatD-type hydrolase family.</text>
</comment>
<sequence>MQAAFARQSLLDKATMFLIDSHCHLNFDSLSGRLPEVFANMAHNQVAQALVISVSRESFAQVLALAEQNDHLFATVGIHPDSETAAEFSLDELLQHARHPKVVGIGETGLDYHWCSGDLTWQHNRFITHIQAANQSGLPLIIHTRKAADDTMRLMAEHRAEKAVMHCFSEDVRIAKIALDLGYYLSFSGIVTFKNAKDIQAAAQYCPLDRLLVETDAPFLAPVPHRGKTNEPAYVRHTAEFLAQLRGDTLENIARASSENFYRLFDKVTPYTESSAR</sequence>
<feature type="binding site" evidence="4">
    <location>
        <position position="107"/>
    </location>
    <ligand>
        <name>a divalent metal cation</name>
        <dbReference type="ChEBI" id="CHEBI:60240"/>
        <label>1</label>
    </ligand>
</feature>
<dbReference type="PANTHER" id="PTHR46124:SF2">
    <property type="entry name" value="D-AMINOACYL-TRNA DEACYLASE"/>
    <property type="match status" value="1"/>
</dbReference>
<keyword evidence="3 5" id="KW-0378">Hydrolase</keyword>
<dbReference type="GO" id="GO:0016788">
    <property type="term" value="F:hydrolase activity, acting on ester bonds"/>
    <property type="evidence" value="ECO:0007669"/>
    <property type="project" value="InterPro"/>
</dbReference>
<dbReference type="GO" id="GO:0005829">
    <property type="term" value="C:cytosol"/>
    <property type="evidence" value="ECO:0007669"/>
    <property type="project" value="TreeGrafter"/>
</dbReference>
<evidence type="ECO:0000256" key="1">
    <source>
        <dbReference type="ARBA" id="ARBA00009275"/>
    </source>
</evidence>
<reference evidence="5 6" key="1">
    <citation type="submission" date="2011-01" db="EMBL/GenBank/DDBJ databases">
        <authorList>
            <person name="Muzny D."/>
            <person name="Qin X."/>
            <person name="Deng J."/>
            <person name="Jiang H."/>
            <person name="Liu Y."/>
            <person name="Qu J."/>
            <person name="Song X.-Z."/>
            <person name="Zhang L."/>
            <person name="Thornton R."/>
            <person name="Coyle M."/>
            <person name="Francisco L."/>
            <person name="Jackson L."/>
            <person name="Javaid M."/>
            <person name="Korchina V."/>
            <person name="Kovar C."/>
            <person name="Mata R."/>
            <person name="Mathew T."/>
            <person name="Ngo R."/>
            <person name="Nguyen L."/>
            <person name="Nguyen N."/>
            <person name="Okwuonu G."/>
            <person name="Ongeri F."/>
            <person name="Pham C."/>
            <person name="Simmons D."/>
            <person name="Wilczek-Boney K."/>
            <person name="Hale W."/>
            <person name="Jakkamsetti A."/>
            <person name="Pham P."/>
            <person name="Ruth R."/>
            <person name="San Lucas F."/>
            <person name="Warren J."/>
            <person name="Zhang J."/>
            <person name="Zhao Z."/>
            <person name="Zhou C."/>
            <person name="Zhu D."/>
            <person name="Lee S."/>
            <person name="Bess C."/>
            <person name="Blankenburg K."/>
            <person name="Forbes L."/>
            <person name="Fu Q."/>
            <person name="Gubbala S."/>
            <person name="Hirani K."/>
            <person name="Jayaseelan J.C."/>
            <person name="Lara F."/>
            <person name="Munidasa M."/>
            <person name="Palculict T."/>
            <person name="Patil S."/>
            <person name="Pu L.-L."/>
            <person name="Saada N."/>
            <person name="Tang L."/>
            <person name="Weissenberger G."/>
            <person name="Zhu Y."/>
            <person name="Hemphill L."/>
            <person name="Shang Y."/>
            <person name="Youmans B."/>
            <person name="Ayvaz T."/>
            <person name="Ross M."/>
            <person name="Santibanez J."/>
            <person name="Aqrawi P."/>
            <person name="Gross S."/>
            <person name="Joshi V."/>
            <person name="Fowler G."/>
            <person name="Nazareth L."/>
            <person name="Reid J."/>
            <person name="Worley K."/>
            <person name="Petrosino J."/>
            <person name="Highlander S."/>
            <person name="Gibbs R."/>
        </authorList>
    </citation>
    <scope>NUCLEOTIDE SEQUENCE [LARGE SCALE GENOMIC DNA]</scope>
    <source>
        <strain evidence="5 6">ATCC 33394</strain>
    </source>
</reference>
<dbReference type="InterPro" id="IPR018228">
    <property type="entry name" value="DNase_TatD-rel_CS"/>
</dbReference>
<comment type="caution">
    <text evidence="5">The sequence shown here is derived from an EMBL/GenBank/DDBJ whole genome shotgun (WGS) entry which is preliminary data.</text>
</comment>
<feature type="binding site" evidence="4">
    <location>
        <position position="22"/>
    </location>
    <ligand>
        <name>a divalent metal cation</name>
        <dbReference type="ChEBI" id="CHEBI:60240"/>
        <label>1</label>
    </ligand>
</feature>
<dbReference type="PANTHER" id="PTHR46124">
    <property type="entry name" value="D-AMINOACYL-TRNA DEACYLASE"/>
    <property type="match status" value="1"/>
</dbReference>
<dbReference type="InterPro" id="IPR015991">
    <property type="entry name" value="TatD/YcfH-like"/>
</dbReference>
<feature type="binding site" evidence="4">
    <location>
        <position position="24"/>
    </location>
    <ligand>
        <name>a divalent metal cation</name>
        <dbReference type="ChEBI" id="CHEBI:60240"/>
        <label>1</label>
    </ligand>
</feature>
<dbReference type="InterPro" id="IPR001130">
    <property type="entry name" value="TatD-like"/>
</dbReference>
<keyword evidence="2 4" id="KW-0479">Metal-binding</keyword>
<organism evidence="5 6">
    <name type="scientific">Kingella denitrificans ATCC 33394</name>
    <dbReference type="NCBI Taxonomy" id="888741"/>
    <lineage>
        <taxon>Bacteria</taxon>
        <taxon>Pseudomonadati</taxon>
        <taxon>Pseudomonadota</taxon>
        <taxon>Betaproteobacteria</taxon>
        <taxon>Neisseriales</taxon>
        <taxon>Neisseriaceae</taxon>
        <taxon>Kingella</taxon>
    </lineage>
</organism>
<evidence type="ECO:0000256" key="2">
    <source>
        <dbReference type="ARBA" id="ARBA00022723"/>
    </source>
</evidence>
<dbReference type="PROSITE" id="PS01137">
    <property type="entry name" value="TATD_1"/>
    <property type="match status" value="1"/>
</dbReference>
<protein>
    <submittedName>
        <fullName evidence="5">Hydrolase, TatD family</fullName>
    </submittedName>
</protein>
<keyword evidence="6" id="KW-1185">Reference proteome</keyword>